<dbReference type="AlphaFoldDB" id="A0A0K3ARD9"/>
<evidence type="ECO:0000256" key="3">
    <source>
        <dbReference type="ARBA" id="ARBA00022598"/>
    </source>
</evidence>
<feature type="domain" description="tRNA synthetases class I (E and Q) anti-codon binding" evidence="13">
    <location>
        <begin position="456"/>
        <end position="525"/>
    </location>
</feature>
<dbReference type="PANTHER" id="PTHR43097">
    <property type="entry name" value="GLUTAMINE-TRNA LIGASE"/>
    <property type="match status" value="1"/>
</dbReference>
<name>A0A0K3ARD9_BABMR</name>
<comment type="catalytic activity">
    <reaction evidence="8">
        <text>tRNA(Gln) + L-glutamine + ATP = L-glutaminyl-tRNA(Gln) + AMP + diphosphate</text>
        <dbReference type="Rhea" id="RHEA:20121"/>
        <dbReference type="Rhea" id="RHEA-COMP:9662"/>
        <dbReference type="Rhea" id="RHEA-COMP:9681"/>
        <dbReference type="ChEBI" id="CHEBI:30616"/>
        <dbReference type="ChEBI" id="CHEBI:33019"/>
        <dbReference type="ChEBI" id="CHEBI:58359"/>
        <dbReference type="ChEBI" id="CHEBI:78442"/>
        <dbReference type="ChEBI" id="CHEBI:78521"/>
        <dbReference type="ChEBI" id="CHEBI:456215"/>
        <dbReference type="EC" id="6.1.1.18"/>
    </reaction>
</comment>
<evidence type="ECO:0000256" key="8">
    <source>
        <dbReference type="ARBA" id="ARBA00048270"/>
    </source>
</evidence>
<keyword evidence="3 9" id="KW-0436">Ligase</keyword>
<dbReference type="InterPro" id="IPR011035">
    <property type="entry name" value="Ribosomal_bL25/Gln-tRNA_synth"/>
</dbReference>
<accession>A0A0K3ARD9</accession>
<evidence type="ECO:0000313" key="15">
    <source>
        <dbReference type="Proteomes" id="UP000002899"/>
    </source>
</evidence>
<dbReference type="Pfam" id="PF20974">
    <property type="entry name" value="tRNA-synt_1c_C2"/>
    <property type="match status" value="1"/>
</dbReference>
<keyword evidence="6 9" id="KW-0648">Protein biosynthesis</keyword>
<dbReference type="Pfam" id="PF03950">
    <property type="entry name" value="tRNA-synt_1c_C"/>
    <property type="match status" value="1"/>
</dbReference>
<dbReference type="RefSeq" id="XP_012649219.1">
    <property type="nucleotide sequence ID" value="XM_012793765.1"/>
</dbReference>
<dbReference type="GeneID" id="24425250"/>
<comment type="similarity">
    <text evidence="1 9">Belongs to the class-I aminoacyl-tRNA synthetase family.</text>
</comment>
<sequence length="580" mass="67195">MEMKMSTPSSNFIRQIVMQDILEGKFKQIITRFPPEPNGYLHIGHAKSICLNFGLSSEFGGRTHLRYDDTNPSSENQKYVNSIAEDVKWLGFDWGYHCYYASDYFDQLYQWAEFLIEKGSAYVDHQSVEQIRATRGSITEPGVDSPYRNRTVSENLKLFRDMKNGKFKDGECVLRAKINMKSGNMNMRDPIIYRIMHIPHPRTGNKWCIYPTYDFSHGQSDSIELITHSICTLEFELHRPLYDWFQEQLGITKTRQIEFARLNLTYNVTSKRKLLELVNENFVCGWDDPRMPTISGLRRRGCPPEALVDFCNRIGVTKRENTIQVELLENCIREFMNKTAKRLFAVTKPLLVEIESFGESETITVPNHPSNPNFGTREILMEKYIYIETYDFQFEPTKDFYRLSPGKEVRLRYSYWIKCKEVVIGDDGQITKLICTYDPETKNGKAPSDGRKVKATIHWIAKSNAVDSEFRMYNRLFISEEIGDNWRDHINPNSLITHKGFVESHGTNCIPGDPIQFERVGFFTPDPDTTNAKPVYNLTVSLVDSSVADKKRIEAERRGRVAAERHNVKEARANKAKAEH</sequence>
<evidence type="ECO:0000256" key="2">
    <source>
        <dbReference type="ARBA" id="ARBA00012836"/>
    </source>
</evidence>
<organism evidence="14 15">
    <name type="scientific">Babesia microti (strain RI)</name>
    <dbReference type="NCBI Taxonomy" id="1133968"/>
    <lineage>
        <taxon>Eukaryota</taxon>
        <taxon>Sar</taxon>
        <taxon>Alveolata</taxon>
        <taxon>Apicomplexa</taxon>
        <taxon>Aconoidasida</taxon>
        <taxon>Piroplasmida</taxon>
        <taxon>Babesiidae</taxon>
        <taxon>Babesia</taxon>
    </lineage>
</organism>
<evidence type="ECO:0000313" key="14">
    <source>
        <dbReference type="EMBL" id="CTQ41208.1"/>
    </source>
</evidence>
<keyword evidence="15" id="KW-1185">Reference proteome</keyword>
<dbReference type="NCBIfam" id="NF011291">
    <property type="entry name" value="PRK14703.1"/>
    <property type="match status" value="1"/>
</dbReference>
<dbReference type="Gene3D" id="2.40.240.10">
    <property type="entry name" value="Ribosomal Protein L25, Chain P"/>
    <property type="match status" value="2"/>
</dbReference>
<dbReference type="InterPro" id="IPR001412">
    <property type="entry name" value="aa-tRNA-synth_I_CS"/>
</dbReference>
<dbReference type="GO" id="GO:0005829">
    <property type="term" value="C:cytosol"/>
    <property type="evidence" value="ECO:0007669"/>
    <property type="project" value="TreeGrafter"/>
</dbReference>
<feature type="region of interest" description="Disordered" evidence="10">
    <location>
        <begin position="557"/>
        <end position="580"/>
    </location>
</feature>
<evidence type="ECO:0000256" key="10">
    <source>
        <dbReference type="SAM" id="MobiDB-lite"/>
    </source>
</evidence>
<evidence type="ECO:0000256" key="6">
    <source>
        <dbReference type="ARBA" id="ARBA00022917"/>
    </source>
</evidence>
<dbReference type="InterPro" id="IPR050132">
    <property type="entry name" value="Gln/Glu-tRNA_Ligase"/>
</dbReference>
<dbReference type="KEGG" id="bmic:BMR1_03g03040"/>
<proteinExistence type="inferred from homology"/>
<keyword evidence="7 9" id="KW-0030">Aminoacyl-tRNA synthetase</keyword>
<evidence type="ECO:0000259" key="13">
    <source>
        <dbReference type="Pfam" id="PF20974"/>
    </source>
</evidence>
<evidence type="ECO:0000256" key="1">
    <source>
        <dbReference type="ARBA" id="ARBA00005594"/>
    </source>
</evidence>
<dbReference type="OMA" id="LCAREDM"/>
<dbReference type="CDD" id="cd00807">
    <property type="entry name" value="GlnRS_core"/>
    <property type="match status" value="1"/>
</dbReference>
<evidence type="ECO:0000256" key="9">
    <source>
        <dbReference type="RuleBase" id="RU363037"/>
    </source>
</evidence>
<dbReference type="PROSITE" id="PS00178">
    <property type="entry name" value="AA_TRNA_LIGASE_I"/>
    <property type="match status" value="1"/>
</dbReference>
<dbReference type="Pfam" id="PF00749">
    <property type="entry name" value="tRNA-synt_1c"/>
    <property type="match status" value="1"/>
</dbReference>
<dbReference type="SUPFAM" id="SSF52374">
    <property type="entry name" value="Nucleotidylyl transferase"/>
    <property type="match status" value="1"/>
</dbReference>
<dbReference type="OrthoDB" id="10250478at2759"/>
<reference evidence="14 15" key="2">
    <citation type="journal article" date="2013" name="PLoS ONE">
        <title>Whole genome mapping and re-organization of the nuclear and mitochondrial genomes of Babesia microti isolates.</title>
        <authorList>
            <person name="Cornillot E."/>
            <person name="Dassouli A."/>
            <person name="Garg A."/>
            <person name="Pachikara N."/>
            <person name="Randazzo S."/>
            <person name="Depoix D."/>
            <person name="Carcy B."/>
            <person name="Delbecq S."/>
            <person name="Frutos R."/>
            <person name="Silva J.C."/>
            <person name="Sutton R."/>
            <person name="Krause P.J."/>
            <person name="Mamoun C.B."/>
        </authorList>
    </citation>
    <scope>NUCLEOTIDE SEQUENCE [LARGE SCALE GENOMIC DNA]</scope>
    <source>
        <strain evidence="14 15">RI</strain>
    </source>
</reference>
<evidence type="ECO:0000256" key="5">
    <source>
        <dbReference type="ARBA" id="ARBA00022840"/>
    </source>
</evidence>
<dbReference type="InterPro" id="IPR020056">
    <property type="entry name" value="Rbsml_bL25/Gln-tRNA_synth_N"/>
</dbReference>
<reference evidence="14 15" key="1">
    <citation type="journal article" date="2012" name="Nucleic Acids Res.">
        <title>Sequencing of the smallest Apicomplexan genome from the human pathogen Babesia microti.</title>
        <authorList>
            <person name="Cornillot E."/>
            <person name="Hadj-Kaddour K."/>
            <person name="Dassouli A."/>
            <person name="Noel B."/>
            <person name="Ranwez V."/>
            <person name="Vacherie B."/>
            <person name="Augagneur Y."/>
            <person name="Bres V."/>
            <person name="Duclos A."/>
            <person name="Randazzo S."/>
            <person name="Carcy B."/>
            <person name="Debierre-Grockiego F."/>
            <person name="Delbecq S."/>
            <person name="Moubri-Menage K."/>
            <person name="Shams-Eldin H."/>
            <person name="Usmani-Brown S."/>
            <person name="Bringaud F."/>
            <person name="Wincker P."/>
            <person name="Vivares C.P."/>
            <person name="Schwarz R.T."/>
            <person name="Schetters T.P."/>
            <person name="Krause P.J."/>
            <person name="Gorenflot A."/>
            <person name="Berry V."/>
            <person name="Barbe V."/>
            <person name="Ben Mamoun C."/>
        </authorList>
    </citation>
    <scope>NUCLEOTIDE SEQUENCE [LARGE SCALE GENOMIC DNA]</scope>
    <source>
        <strain evidence="14 15">RI</strain>
    </source>
</reference>
<dbReference type="GO" id="GO:0006425">
    <property type="term" value="P:glutaminyl-tRNA aminoacylation"/>
    <property type="evidence" value="ECO:0007669"/>
    <property type="project" value="InterPro"/>
</dbReference>
<keyword evidence="5 9" id="KW-0067">ATP-binding</keyword>
<dbReference type="InterPro" id="IPR000924">
    <property type="entry name" value="Glu/Gln-tRNA-synth"/>
</dbReference>
<keyword evidence="4 9" id="KW-0547">Nucleotide-binding</keyword>
<evidence type="ECO:0000259" key="11">
    <source>
        <dbReference type="Pfam" id="PF00749"/>
    </source>
</evidence>
<dbReference type="InterPro" id="IPR020058">
    <property type="entry name" value="Glu/Gln-tRNA-synth_Ib_cat-dom"/>
</dbReference>
<dbReference type="InterPro" id="IPR020059">
    <property type="entry name" value="Glu/Gln-tRNA-synth_Ib_codon-bd"/>
</dbReference>
<dbReference type="InterPro" id="IPR004514">
    <property type="entry name" value="Gln-tRNA-synth"/>
</dbReference>
<dbReference type="GO" id="GO:0005524">
    <property type="term" value="F:ATP binding"/>
    <property type="evidence" value="ECO:0007669"/>
    <property type="project" value="UniProtKB-KW"/>
</dbReference>
<dbReference type="EMBL" id="LN871598">
    <property type="protein sequence ID" value="CTQ41208.1"/>
    <property type="molecule type" value="Genomic_DNA"/>
</dbReference>
<dbReference type="PRINTS" id="PR00987">
    <property type="entry name" value="TRNASYNTHGLU"/>
</dbReference>
<reference evidence="14 15" key="3">
    <citation type="journal article" date="2016" name="Sci. Rep.">
        <title>Genome-wide diversity and gene expression profiling of Babesia microti isolates identify polymorphic genes that mediate host-pathogen interactions.</title>
        <authorList>
            <person name="Silva J.C."/>
            <person name="Cornillot E."/>
            <person name="McCracken C."/>
            <person name="Usmani-Brown S."/>
            <person name="Dwivedi A."/>
            <person name="Ifeonu O.O."/>
            <person name="Crabtree J."/>
            <person name="Gotia H.T."/>
            <person name="Virji A.Z."/>
            <person name="Reynes C."/>
            <person name="Colinge J."/>
            <person name="Kumar V."/>
            <person name="Lawres L."/>
            <person name="Pazzi J.E."/>
            <person name="Pablo J.V."/>
            <person name="Hung C."/>
            <person name="Brancato J."/>
            <person name="Kumari P."/>
            <person name="Orvis J."/>
            <person name="Tretina K."/>
            <person name="Chibucos M."/>
            <person name="Ott S."/>
            <person name="Sadzewicz L."/>
            <person name="Sengamalay N."/>
            <person name="Shetty A.C."/>
            <person name="Su Q."/>
            <person name="Tallon L."/>
            <person name="Fraser C.M."/>
            <person name="Frutos R."/>
            <person name="Molina D.M."/>
            <person name="Krause P.J."/>
            <person name="Ben Mamoun C."/>
        </authorList>
    </citation>
    <scope>NUCLEOTIDE SEQUENCE [LARGE SCALE GENOMIC DNA]</scope>
    <source>
        <strain evidence="14 15">RI</strain>
    </source>
</reference>
<dbReference type="NCBIfam" id="TIGR00440">
    <property type="entry name" value="glnS"/>
    <property type="match status" value="1"/>
</dbReference>
<dbReference type="VEuPathDB" id="PiroplasmaDB:BMR1_03g03040"/>
<feature type="domain" description="Glutamyl/glutaminyl-tRNA synthetase class Ib catalytic" evidence="11">
    <location>
        <begin position="29"/>
        <end position="337"/>
    </location>
</feature>
<evidence type="ECO:0000256" key="7">
    <source>
        <dbReference type="ARBA" id="ARBA00023146"/>
    </source>
</evidence>
<evidence type="ECO:0000259" key="12">
    <source>
        <dbReference type="Pfam" id="PF03950"/>
    </source>
</evidence>
<dbReference type="Proteomes" id="UP000002899">
    <property type="component" value="Chromosome III"/>
</dbReference>
<dbReference type="InterPro" id="IPR049437">
    <property type="entry name" value="tRNA-synt_1c_C2"/>
</dbReference>
<dbReference type="Gene3D" id="3.40.50.620">
    <property type="entry name" value="HUPs"/>
    <property type="match status" value="1"/>
</dbReference>
<dbReference type="PANTHER" id="PTHR43097:SF4">
    <property type="entry name" value="GLUTAMINE--TRNA LIGASE"/>
    <property type="match status" value="1"/>
</dbReference>
<evidence type="ECO:0000256" key="4">
    <source>
        <dbReference type="ARBA" id="ARBA00022741"/>
    </source>
</evidence>
<protein>
    <recommendedName>
        <fullName evidence="2">glutamine--tRNA ligase</fullName>
        <ecNumber evidence="2">6.1.1.18</ecNumber>
    </recommendedName>
</protein>
<dbReference type="EC" id="6.1.1.18" evidence="2"/>
<dbReference type="FunFam" id="3.40.50.620:FF:000037">
    <property type="entry name" value="Glutamine--tRNA ligase cytoplasmic"/>
    <property type="match status" value="1"/>
</dbReference>
<dbReference type="InterPro" id="IPR014729">
    <property type="entry name" value="Rossmann-like_a/b/a_fold"/>
</dbReference>
<feature type="domain" description="Glutamyl/glutaminyl-tRNA synthetase class Ib anti-codon binding" evidence="12">
    <location>
        <begin position="340"/>
        <end position="438"/>
    </location>
</feature>
<gene>
    <name evidence="14" type="ORF">BMR1_03g03040</name>
</gene>
<dbReference type="SUPFAM" id="SSF50715">
    <property type="entry name" value="Ribosomal protein L25-like"/>
    <property type="match status" value="1"/>
</dbReference>
<dbReference type="GO" id="GO:0004819">
    <property type="term" value="F:glutamine-tRNA ligase activity"/>
    <property type="evidence" value="ECO:0007669"/>
    <property type="project" value="UniProtKB-EC"/>
</dbReference>